<dbReference type="AlphaFoldDB" id="A0A2W5EUX8"/>
<dbReference type="GO" id="GO:0016491">
    <property type="term" value="F:oxidoreductase activity"/>
    <property type="evidence" value="ECO:0007669"/>
    <property type="project" value="UniProtKB-KW"/>
</dbReference>
<dbReference type="PANTHER" id="PTHR43477:SF1">
    <property type="entry name" value="DIHYDROANTICAPSIN 7-DEHYDROGENASE"/>
    <property type="match status" value="1"/>
</dbReference>
<evidence type="ECO:0000313" key="4">
    <source>
        <dbReference type="Proteomes" id="UP000249645"/>
    </source>
</evidence>
<protein>
    <submittedName>
        <fullName evidence="3">Short-chain dehydrogenase</fullName>
    </submittedName>
</protein>
<dbReference type="Gene3D" id="3.40.50.720">
    <property type="entry name" value="NAD(P)-binding Rossmann-like Domain"/>
    <property type="match status" value="1"/>
</dbReference>
<sequence length="242" mass="26229">MDYTFQDKTLVVIGGTSGIGKQVAINAAKLGAKLILSGRTEEKLNTVSEELIIQGFSVETRILDAHNRDQLNHFFDSLPPFDYLVSMIGDVMGGGILEPSEEMMRHVIESKFFTNLAIAKLAAKKVNYGGSIIFTSGSGGSPSTASASYIGNNSVKALVEGLAKELAPKVRVNTVAPFWMLTPFWRDQPKDQVEATEKYMSSIIPLGRTGTIEEVASAYIFLLQNTFITGQQIFVDGGVQLG</sequence>
<dbReference type="PRINTS" id="PR00081">
    <property type="entry name" value="GDHRDH"/>
</dbReference>
<keyword evidence="2" id="KW-0560">Oxidoreductase</keyword>
<evidence type="ECO:0000256" key="1">
    <source>
        <dbReference type="ARBA" id="ARBA00006484"/>
    </source>
</evidence>
<organism evidence="3 4">
    <name type="scientific">Pseudopedobacter saltans</name>
    <dbReference type="NCBI Taxonomy" id="151895"/>
    <lineage>
        <taxon>Bacteria</taxon>
        <taxon>Pseudomonadati</taxon>
        <taxon>Bacteroidota</taxon>
        <taxon>Sphingobacteriia</taxon>
        <taxon>Sphingobacteriales</taxon>
        <taxon>Sphingobacteriaceae</taxon>
        <taxon>Pseudopedobacter</taxon>
    </lineage>
</organism>
<dbReference type="InterPro" id="IPR002347">
    <property type="entry name" value="SDR_fam"/>
</dbReference>
<evidence type="ECO:0000313" key="3">
    <source>
        <dbReference type="EMBL" id="PZP46263.1"/>
    </source>
</evidence>
<dbReference type="Pfam" id="PF13561">
    <property type="entry name" value="adh_short_C2"/>
    <property type="match status" value="1"/>
</dbReference>
<dbReference type="EMBL" id="QFOI01000232">
    <property type="protein sequence ID" value="PZP46263.1"/>
    <property type="molecule type" value="Genomic_DNA"/>
</dbReference>
<name>A0A2W5EUX8_9SPHI</name>
<dbReference type="InterPro" id="IPR036291">
    <property type="entry name" value="NAD(P)-bd_dom_sf"/>
</dbReference>
<accession>A0A2W5EUX8</accession>
<dbReference type="InterPro" id="IPR051122">
    <property type="entry name" value="SDR_DHRS6-like"/>
</dbReference>
<gene>
    <name evidence="3" type="ORF">DI598_12345</name>
</gene>
<dbReference type="Proteomes" id="UP000249645">
    <property type="component" value="Unassembled WGS sequence"/>
</dbReference>
<dbReference type="PANTHER" id="PTHR43477">
    <property type="entry name" value="DIHYDROANTICAPSIN 7-DEHYDROGENASE"/>
    <property type="match status" value="1"/>
</dbReference>
<dbReference type="SUPFAM" id="SSF51735">
    <property type="entry name" value="NAD(P)-binding Rossmann-fold domains"/>
    <property type="match status" value="1"/>
</dbReference>
<proteinExistence type="inferred from homology"/>
<comment type="similarity">
    <text evidence="1">Belongs to the short-chain dehydrogenases/reductases (SDR) family.</text>
</comment>
<comment type="caution">
    <text evidence="3">The sequence shown here is derived from an EMBL/GenBank/DDBJ whole genome shotgun (WGS) entry which is preliminary data.</text>
</comment>
<dbReference type="CDD" id="cd05233">
    <property type="entry name" value="SDR_c"/>
    <property type="match status" value="1"/>
</dbReference>
<reference evidence="3 4" key="1">
    <citation type="submission" date="2017-11" db="EMBL/GenBank/DDBJ databases">
        <title>Infants hospitalized years apart are colonized by the same room-sourced microbial strains.</title>
        <authorList>
            <person name="Brooks B."/>
            <person name="Olm M.R."/>
            <person name="Firek B.A."/>
            <person name="Baker R."/>
            <person name="Thomas B.C."/>
            <person name="Morowitz M.J."/>
            <person name="Banfield J.F."/>
        </authorList>
    </citation>
    <scope>NUCLEOTIDE SEQUENCE [LARGE SCALE GENOMIC DNA]</scope>
    <source>
        <strain evidence="3">S2_009_000_R2_76</strain>
    </source>
</reference>
<evidence type="ECO:0000256" key="2">
    <source>
        <dbReference type="ARBA" id="ARBA00023002"/>
    </source>
</evidence>